<evidence type="ECO:0000256" key="1">
    <source>
        <dbReference type="ARBA" id="ARBA00009437"/>
    </source>
</evidence>
<comment type="similarity">
    <text evidence="1">Belongs to the LysR transcriptional regulatory family.</text>
</comment>
<dbReference type="PROSITE" id="PS50931">
    <property type="entry name" value="HTH_LYSR"/>
    <property type="match status" value="1"/>
</dbReference>
<protein>
    <submittedName>
        <fullName evidence="6">Transcriptional regulator</fullName>
    </submittedName>
</protein>
<comment type="caution">
    <text evidence="6">The sequence shown here is derived from an EMBL/GenBank/DDBJ whole genome shotgun (WGS) entry which is preliminary data.</text>
</comment>
<evidence type="ECO:0000313" key="6">
    <source>
        <dbReference type="EMBL" id="EHN10171.1"/>
    </source>
</evidence>
<dbReference type="GO" id="GO:0003700">
    <property type="term" value="F:DNA-binding transcription factor activity"/>
    <property type="evidence" value="ECO:0007669"/>
    <property type="project" value="InterPro"/>
</dbReference>
<feature type="domain" description="HTH lysR-type" evidence="5">
    <location>
        <begin position="4"/>
        <end position="59"/>
    </location>
</feature>
<dbReference type="InterPro" id="IPR000847">
    <property type="entry name" value="LysR_HTH_N"/>
</dbReference>
<keyword evidence="2" id="KW-0805">Transcription regulation</keyword>
<keyword evidence="7" id="KW-1185">Reference proteome</keyword>
<reference evidence="6 7" key="1">
    <citation type="journal article" date="2013" name="Biodegradation">
        <title>Quantitative proteomic analysis of ibuprofen-degrading Patulibacter sp. strain I11.</title>
        <authorList>
            <person name="Almeida B."/>
            <person name="Kjeldal H."/>
            <person name="Lolas I."/>
            <person name="Knudsen A.D."/>
            <person name="Carvalho G."/>
            <person name="Nielsen K.L."/>
            <person name="Barreto Crespo M.T."/>
            <person name="Stensballe A."/>
            <person name="Nielsen J.L."/>
        </authorList>
    </citation>
    <scope>NUCLEOTIDE SEQUENCE [LARGE SCALE GENOMIC DNA]</scope>
    <source>
        <strain evidence="6 7">I11</strain>
    </source>
</reference>
<dbReference type="GO" id="GO:0000976">
    <property type="term" value="F:transcription cis-regulatory region binding"/>
    <property type="evidence" value="ECO:0007669"/>
    <property type="project" value="TreeGrafter"/>
</dbReference>
<dbReference type="SUPFAM" id="SSF46785">
    <property type="entry name" value="Winged helix' DNA-binding domain"/>
    <property type="match status" value="1"/>
</dbReference>
<dbReference type="Proteomes" id="UP000005143">
    <property type="component" value="Unassembled WGS sequence"/>
</dbReference>
<dbReference type="AlphaFoldDB" id="H0E7X3"/>
<dbReference type="Pfam" id="PF00126">
    <property type="entry name" value="HTH_1"/>
    <property type="match status" value="1"/>
</dbReference>
<keyword evidence="4" id="KW-0804">Transcription</keyword>
<evidence type="ECO:0000256" key="4">
    <source>
        <dbReference type="ARBA" id="ARBA00023163"/>
    </source>
</evidence>
<dbReference type="PANTHER" id="PTHR30126:SF40">
    <property type="entry name" value="HTH-TYPE TRANSCRIPTIONAL REGULATOR GLTR"/>
    <property type="match status" value="1"/>
</dbReference>
<name>H0E7X3_9ACTN</name>
<proteinExistence type="inferred from homology"/>
<evidence type="ECO:0000256" key="2">
    <source>
        <dbReference type="ARBA" id="ARBA00023015"/>
    </source>
</evidence>
<keyword evidence="3" id="KW-0238">DNA-binding</keyword>
<accession>H0E7X3</accession>
<dbReference type="EMBL" id="AGUD01000238">
    <property type="protein sequence ID" value="EHN10171.1"/>
    <property type="molecule type" value="Genomic_DNA"/>
</dbReference>
<dbReference type="InterPro" id="IPR036390">
    <property type="entry name" value="WH_DNA-bd_sf"/>
</dbReference>
<dbReference type="Gene3D" id="1.10.10.10">
    <property type="entry name" value="Winged helix-like DNA-binding domain superfamily/Winged helix DNA-binding domain"/>
    <property type="match status" value="1"/>
</dbReference>
<evidence type="ECO:0000259" key="5">
    <source>
        <dbReference type="PROSITE" id="PS50931"/>
    </source>
</evidence>
<organism evidence="6 7">
    <name type="scientific">Patulibacter medicamentivorans</name>
    <dbReference type="NCBI Taxonomy" id="1097667"/>
    <lineage>
        <taxon>Bacteria</taxon>
        <taxon>Bacillati</taxon>
        <taxon>Actinomycetota</taxon>
        <taxon>Thermoleophilia</taxon>
        <taxon>Solirubrobacterales</taxon>
        <taxon>Patulibacteraceae</taxon>
        <taxon>Patulibacter</taxon>
    </lineage>
</organism>
<evidence type="ECO:0000256" key="3">
    <source>
        <dbReference type="ARBA" id="ARBA00023125"/>
    </source>
</evidence>
<gene>
    <name evidence="6" type="ORF">PAI11_29300</name>
</gene>
<dbReference type="RefSeq" id="WP_007576496.1">
    <property type="nucleotide sequence ID" value="NZ_AGUD01000238.1"/>
</dbReference>
<dbReference type="PANTHER" id="PTHR30126">
    <property type="entry name" value="HTH-TYPE TRANSCRIPTIONAL REGULATOR"/>
    <property type="match status" value="1"/>
</dbReference>
<dbReference type="FunFam" id="1.10.10.10:FF:000001">
    <property type="entry name" value="LysR family transcriptional regulator"/>
    <property type="match status" value="1"/>
</dbReference>
<evidence type="ECO:0000313" key="7">
    <source>
        <dbReference type="Proteomes" id="UP000005143"/>
    </source>
</evidence>
<dbReference type="InterPro" id="IPR036388">
    <property type="entry name" value="WH-like_DNA-bd_sf"/>
</dbReference>
<sequence length="208" mass="22732">MFAIRQLEALVAVAETEHFGRAGARLGTTTSAVSGLIARLEREAGVALVRRTTRRVCLTAEGVAVLGQARAVVAAARRLTERVAAVAEGRVGVVRIGVSSDCRQAGQRVARAVRAATAPGWSVRTEVRAAADVGERFDEGRLELLVTRRPLARRQRPWWHKPWSQRRRDRRAFALEPGPAAVRAVWDPAWSPPVTVAELRRSAPTRSP</sequence>